<evidence type="ECO:0000313" key="6">
    <source>
        <dbReference type="Proteomes" id="UP000243297"/>
    </source>
</evidence>
<keyword evidence="1" id="KW-0805">Transcription regulation</keyword>
<evidence type="ECO:0000256" key="3">
    <source>
        <dbReference type="ARBA" id="ARBA00023163"/>
    </source>
</evidence>
<feature type="domain" description="HTH araC/xylS-type" evidence="4">
    <location>
        <begin position="199"/>
        <end position="297"/>
    </location>
</feature>
<evidence type="ECO:0000259" key="4">
    <source>
        <dbReference type="PROSITE" id="PS01124"/>
    </source>
</evidence>
<keyword evidence="3" id="KW-0804">Transcription</keyword>
<organism evidence="5 6">
    <name type="scientific">Anaerorhabdus furcosa</name>
    <dbReference type="NCBI Taxonomy" id="118967"/>
    <lineage>
        <taxon>Bacteria</taxon>
        <taxon>Bacillati</taxon>
        <taxon>Bacillota</taxon>
        <taxon>Erysipelotrichia</taxon>
        <taxon>Erysipelotrichales</taxon>
        <taxon>Erysipelotrichaceae</taxon>
        <taxon>Anaerorhabdus</taxon>
    </lineage>
</organism>
<dbReference type="GO" id="GO:0003700">
    <property type="term" value="F:DNA-binding transcription factor activity"/>
    <property type="evidence" value="ECO:0007669"/>
    <property type="project" value="InterPro"/>
</dbReference>
<dbReference type="InterPro" id="IPR014710">
    <property type="entry name" value="RmlC-like_jellyroll"/>
</dbReference>
<dbReference type="InterPro" id="IPR013096">
    <property type="entry name" value="Cupin_2"/>
</dbReference>
<dbReference type="OrthoDB" id="2585681at2"/>
<dbReference type="PRINTS" id="PR00032">
    <property type="entry name" value="HTHARAC"/>
</dbReference>
<evidence type="ECO:0000256" key="2">
    <source>
        <dbReference type="ARBA" id="ARBA00023125"/>
    </source>
</evidence>
<dbReference type="RefSeq" id="WP_078710833.1">
    <property type="nucleotide sequence ID" value="NZ_FUWY01000001.1"/>
</dbReference>
<dbReference type="InterPro" id="IPR018060">
    <property type="entry name" value="HTH_AraC"/>
</dbReference>
<name>A0A1T4K873_9FIRM</name>
<dbReference type="SMART" id="SM00342">
    <property type="entry name" value="HTH_ARAC"/>
    <property type="match status" value="1"/>
</dbReference>
<gene>
    <name evidence="5" type="ORF">SAMN02745191_0389</name>
</gene>
<keyword evidence="2 5" id="KW-0238">DNA-binding</keyword>
<dbReference type="InterPro" id="IPR011051">
    <property type="entry name" value="RmlC_Cupin_sf"/>
</dbReference>
<dbReference type="Gene3D" id="1.10.10.60">
    <property type="entry name" value="Homeodomain-like"/>
    <property type="match status" value="2"/>
</dbReference>
<dbReference type="PROSITE" id="PS00041">
    <property type="entry name" value="HTH_ARAC_FAMILY_1"/>
    <property type="match status" value="1"/>
</dbReference>
<dbReference type="InterPro" id="IPR018062">
    <property type="entry name" value="HTH_AraC-typ_CS"/>
</dbReference>
<dbReference type="Pfam" id="PF07883">
    <property type="entry name" value="Cupin_2"/>
    <property type="match status" value="1"/>
</dbReference>
<dbReference type="InterPro" id="IPR020449">
    <property type="entry name" value="Tscrpt_reg_AraC-type_HTH"/>
</dbReference>
<proteinExistence type="predicted"/>
<keyword evidence="6" id="KW-1185">Reference proteome</keyword>
<dbReference type="EMBL" id="FUWY01000001">
    <property type="protein sequence ID" value="SJZ38648.1"/>
    <property type="molecule type" value="Genomic_DNA"/>
</dbReference>
<dbReference type="GO" id="GO:0043565">
    <property type="term" value="F:sequence-specific DNA binding"/>
    <property type="evidence" value="ECO:0007669"/>
    <property type="project" value="InterPro"/>
</dbReference>
<dbReference type="CDD" id="cd02208">
    <property type="entry name" value="cupin_RmlC-like"/>
    <property type="match status" value="1"/>
</dbReference>
<sequence>MKKISNILISNNNKQEILSNMNPDFPYISSYSELDKYPEKTAPWHWHESIELFYVKSGSLEYNTPQGKKIFTKGQAGILNSNVLHKTRSLDENGNTVLLIHMFRPVFLSGKKESLIDKSLIAPFTSSHEIELMQFTNKKHKELIRLIKESFTLNENDLAFPIMIRSTLCDLWIRILELNETKVLLSNKNSRHVAEDKLKSMMVYIHEHYCEKIAIIDIANSAFISERECYRTFKNSLQLTPLEYLYNYRIQKASYRLRYTIEPITTIALSCGFSSSSYFGKIFKEYTNHNPNEYRALWQDIDSE</sequence>
<dbReference type="PANTHER" id="PTHR43280">
    <property type="entry name" value="ARAC-FAMILY TRANSCRIPTIONAL REGULATOR"/>
    <property type="match status" value="1"/>
</dbReference>
<evidence type="ECO:0000256" key="1">
    <source>
        <dbReference type="ARBA" id="ARBA00023015"/>
    </source>
</evidence>
<reference evidence="6" key="1">
    <citation type="submission" date="2017-02" db="EMBL/GenBank/DDBJ databases">
        <authorList>
            <person name="Varghese N."/>
            <person name="Submissions S."/>
        </authorList>
    </citation>
    <scope>NUCLEOTIDE SEQUENCE [LARGE SCALE GENOMIC DNA]</scope>
    <source>
        <strain evidence="6">ATCC 25662</strain>
    </source>
</reference>
<accession>A0A1T4K873</accession>
<protein>
    <submittedName>
        <fullName evidence="5">AraC-type DNA-binding protein</fullName>
    </submittedName>
</protein>
<dbReference type="Gene3D" id="2.60.120.10">
    <property type="entry name" value="Jelly Rolls"/>
    <property type="match status" value="1"/>
</dbReference>
<dbReference type="InterPro" id="IPR009057">
    <property type="entry name" value="Homeodomain-like_sf"/>
</dbReference>
<dbReference type="SUPFAM" id="SSF46689">
    <property type="entry name" value="Homeodomain-like"/>
    <property type="match status" value="2"/>
</dbReference>
<dbReference type="Proteomes" id="UP000243297">
    <property type="component" value="Unassembled WGS sequence"/>
</dbReference>
<dbReference type="AlphaFoldDB" id="A0A1T4K873"/>
<dbReference type="Pfam" id="PF12833">
    <property type="entry name" value="HTH_18"/>
    <property type="match status" value="1"/>
</dbReference>
<dbReference type="PROSITE" id="PS01124">
    <property type="entry name" value="HTH_ARAC_FAMILY_2"/>
    <property type="match status" value="1"/>
</dbReference>
<dbReference type="STRING" id="118967.SAMN02745191_0389"/>
<dbReference type="PANTHER" id="PTHR43280:SF28">
    <property type="entry name" value="HTH-TYPE TRANSCRIPTIONAL ACTIVATOR RHAS"/>
    <property type="match status" value="1"/>
</dbReference>
<evidence type="ECO:0000313" key="5">
    <source>
        <dbReference type="EMBL" id="SJZ38648.1"/>
    </source>
</evidence>
<dbReference type="SUPFAM" id="SSF51182">
    <property type="entry name" value="RmlC-like cupins"/>
    <property type="match status" value="1"/>
</dbReference>